<comment type="caution">
    <text evidence="3">The sequence shown here is derived from an EMBL/GenBank/DDBJ whole genome shotgun (WGS) entry which is preliminary data.</text>
</comment>
<dbReference type="GO" id="GO:0070886">
    <property type="term" value="P:positive regulation of calcineurin-NFAT signaling cascade"/>
    <property type="evidence" value="ECO:0007669"/>
    <property type="project" value="TreeGrafter"/>
</dbReference>
<feature type="region of interest" description="Disordered" evidence="1">
    <location>
        <begin position="960"/>
        <end position="1251"/>
    </location>
</feature>
<feature type="region of interest" description="Disordered" evidence="1">
    <location>
        <begin position="160"/>
        <end position="191"/>
    </location>
</feature>
<evidence type="ECO:0000313" key="3">
    <source>
        <dbReference type="EMBL" id="KAK7134200.1"/>
    </source>
</evidence>
<dbReference type="InterPro" id="IPR027838">
    <property type="entry name" value="DUF4585"/>
</dbReference>
<dbReference type="Pfam" id="PF15232">
    <property type="entry name" value="DUF4585"/>
    <property type="match status" value="1"/>
</dbReference>
<feature type="compositionally biased region" description="Basic and acidic residues" evidence="1">
    <location>
        <begin position="1668"/>
        <end position="1696"/>
    </location>
</feature>
<sequence>MSNQEKRHRTSMQHLRYLDSFMNEIDREVMSLTDRAFKSLCIGDEAIYNDSEFSPSPFSCHKPVVEDVSKKTQESSLSAVKKLNSHPLNGANDLLSRSNKSSKDSALFAVFSAKKNGESTKMTNGDSWDKSALLSIQRELSEFSSDYQSLAAEHISQAKNHLKSDEKGSTIKSSKDASLPPGKSCKSKHSKNNKLRKLNSINFFLHSEFSPFLSWRDFNKFPIGQEHISEIMLSNRPPEWYDSPLYKELTAAHGHFKLSFPPSEEKEVEKYPIQSETHLLKPQVESVQSSAPSVAPKPEKESKHIQHNIPTKDPPLASEQRCNSERAEPCVPWRKSRSRARSAAPVGHSINSPVCERTRTGERSAQAFKNEVKTIEDQTSASSTPFSISQLLTPVIPSRHGTGTSDILQTVFSPTALDVPLLPEREMHPSPEIRREGYKSIASSLLFNLKDNRKRVKTMYSPPKFKGLDMANQSKESPQPEVSKDGLEIQQILGDTTISPASHKAIISQMSPLLETADTQTCSPANGRMLDDYLALSLLQSGKLKSDRSPAANKATYPSLQLYRKTTPEEINIRANAQTVVETSSQVFADKASKDHDTEHSYPSKLFKGAELQSKNNPLESTLNVPKPTVGLNSERPLENKSGKSPSVSLTNLEEQIISDGTNQIKDRLKSRGIVSEQKSPVKEKEPHRKETGAKHVFSARQNNYIKSQRFVSTDNDNDSSNAEKRTIKDNNENDKWSRHSKNTKTKEKKQEEHIANIHKDKVMDGPLLKEGVHVTGEANTAKELKMTSKSGLETHREQKGNSETMKRNISEKRTLFASMEQVPNKTNAPLKRDNVVIDKYDLAKMALEEVIAEREQRKLKSKAVSNAGCSLIDIKRVDCEKPQGGELPTSGEDQQSSMFMLNEREKSAKDGKGQNTVSAFKTNWQTSQTRSEDMAKHGESHVAEVKLARPCKQEASIGQCQHAGSIKYNERDEKAYNKQESNTDNVSKDDKSCQKKESMDKNTSNPKKCTKTGDHLKSSNLRSVGQCEEELGVSSFKPEIPPRRGRSNSHSNDRVGEKTESNSDFKREGDATVKTEDTESREVDKVQSSQSKNRGPIRGNVLSLKEKYDKESKVNLKDAQKGQPVEDTSCEMSMEEGPNEKAQKDKIKHKFVPPKLTVSDPESGTYSIIYKEMDSESEQKSNSSLKETERGEEHSSLKRKHSITQDFQKAIRDLTNNINEEMQDNKVKTNEKEEGSEGQKQNKSKGPSKSYVKDFFSGLLFGHSTSEKGKTVDEHEELSETLSSESFKPDKARKDSITVHDILGQSHIISSSTGKQTHHSSRSSNSSELSLFHESEQGAKSQPEELSSKAEVCYTKERVDGKVEENLQKPTIDSCSLSNHESESDVSPASDVDKGGWVHSLIESARSLTQISHSHTSSKDQLEIDQQLSQKSHLNGSEKDEEGLDLCKDCVHSPVASVKSPKTNQPAMHLLSLPANHLVTVKDGKLSVGSGSVSEEEEQYSAVSTLSEGIESYETCGGDAMEENISSIAPAEDEEGSKAPSERSASVCSGNDSNGQNKPPVVPPKTEKALRRAMKLTTRRIQKAEAKSKPERKGRSSDKSVSHKAERRHHSTDKVLDRSEHRSLSIDRISGKHSEHLNDTTEPKTQRSEKHARHHSGHKSQNVEENEPSKKLQHASKDKERQTSDSKGHRTEKQQDGTPNHGDLLENGNISNDSDRLGRSNEKHLPKKLERRTQSLDRVLKLKHENMSSRTGGEVKSNFLIEGSQYSTPKALPLRQNSIEHTYAPNTNLVTQSFPITQRKLLQDPDSGQYFLVDIPVQVKTKTFFDPETKSYVQVPVQSPEAPPMEVMNTPPLMLYHGFVPVPVPSQKSVVRTAGSMIPPDDLEDFEPSRKQMQEDFYQINNEEVNPYIEPVYISQEHTPEEEIDSVR</sequence>
<feature type="compositionally biased region" description="Polar residues" evidence="1">
    <location>
        <begin position="1239"/>
        <end position="1248"/>
    </location>
</feature>
<feature type="compositionally biased region" description="Basic and acidic residues" evidence="1">
    <location>
        <begin position="1583"/>
        <end position="1605"/>
    </location>
</feature>
<proteinExistence type="predicted"/>
<feature type="region of interest" description="Disordered" evidence="1">
    <location>
        <begin position="923"/>
        <end position="942"/>
    </location>
</feature>
<feature type="compositionally biased region" description="Basic and acidic residues" evidence="1">
    <location>
        <begin position="1714"/>
        <end position="1737"/>
    </location>
</feature>
<feature type="compositionally biased region" description="Basic and acidic residues" evidence="1">
    <location>
        <begin position="680"/>
        <end position="694"/>
    </location>
</feature>
<feature type="region of interest" description="Disordered" evidence="1">
    <location>
        <begin position="588"/>
        <end position="753"/>
    </location>
</feature>
<dbReference type="Proteomes" id="UP001364617">
    <property type="component" value="Unassembled WGS sequence"/>
</dbReference>
<feature type="compositionally biased region" description="Basic residues" evidence="1">
    <location>
        <begin position="1572"/>
        <end position="1582"/>
    </location>
</feature>
<feature type="compositionally biased region" description="Basic and acidic residues" evidence="1">
    <location>
        <begin position="722"/>
        <end position="738"/>
    </location>
</feature>
<feature type="compositionally biased region" description="Basic and acidic residues" evidence="1">
    <location>
        <begin position="1224"/>
        <end position="1238"/>
    </location>
</feature>
<gene>
    <name evidence="3" type="ORF">R3I93_017568</name>
</gene>
<dbReference type="PANTHER" id="PTHR33775">
    <property type="entry name" value="CARDIAC-ENRICHED FHL2-INTERACTING PROTEIN-RELATED"/>
    <property type="match status" value="1"/>
</dbReference>
<feature type="compositionally biased region" description="Polar residues" evidence="1">
    <location>
        <begin position="1369"/>
        <end position="1380"/>
    </location>
</feature>
<dbReference type="EMBL" id="JAYKXH010000019">
    <property type="protein sequence ID" value="KAK7134200.1"/>
    <property type="molecule type" value="Genomic_DNA"/>
</dbReference>
<dbReference type="InterPro" id="IPR052303">
    <property type="entry name" value="CEFIP"/>
</dbReference>
<feature type="region of interest" description="Disordered" evidence="1">
    <location>
        <begin position="1518"/>
        <end position="1737"/>
    </location>
</feature>
<feature type="compositionally biased region" description="Basic and acidic residues" evidence="1">
    <location>
        <begin position="1288"/>
        <end position="1299"/>
    </location>
</feature>
<feature type="compositionally biased region" description="Basic and acidic residues" evidence="1">
    <location>
        <begin position="162"/>
        <end position="175"/>
    </location>
</feature>
<evidence type="ECO:0000259" key="2">
    <source>
        <dbReference type="Pfam" id="PF15232"/>
    </source>
</evidence>
<feature type="compositionally biased region" description="Basic and acidic residues" evidence="1">
    <location>
        <begin position="591"/>
        <end position="602"/>
    </location>
</feature>
<feature type="compositionally biased region" description="Basic and acidic residues" evidence="1">
    <location>
        <begin position="931"/>
        <end position="942"/>
    </location>
</feature>
<evidence type="ECO:0000256" key="1">
    <source>
        <dbReference type="SAM" id="MobiDB-lite"/>
    </source>
</evidence>
<feature type="region of interest" description="Disordered" evidence="1">
    <location>
        <begin position="1263"/>
        <end position="1395"/>
    </location>
</feature>
<feature type="compositionally biased region" description="Polar residues" evidence="1">
    <location>
        <begin position="613"/>
        <end position="624"/>
    </location>
</feature>
<feature type="compositionally biased region" description="Polar residues" evidence="1">
    <location>
        <begin position="700"/>
        <end position="721"/>
    </location>
</feature>
<dbReference type="GO" id="GO:0030018">
    <property type="term" value="C:Z disc"/>
    <property type="evidence" value="ECO:0007669"/>
    <property type="project" value="TreeGrafter"/>
</dbReference>
<dbReference type="PANTHER" id="PTHR33775:SF2">
    <property type="entry name" value="CARDIAC-ENRICHED FHL2-INTERACTING PROTEIN"/>
    <property type="match status" value="1"/>
</dbReference>
<feature type="compositionally biased region" description="Basic and acidic residues" evidence="1">
    <location>
        <begin position="1332"/>
        <end position="1368"/>
    </location>
</feature>
<organism evidence="3 4">
    <name type="scientific">Phoxinus phoxinus</name>
    <name type="common">Eurasian minnow</name>
    <dbReference type="NCBI Taxonomy" id="58324"/>
    <lineage>
        <taxon>Eukaryota</taxon>
        <taxon>Metazoa</taxon>
        <taxon>Chordata</taxon>
        <taxon>Craniata</taxon>
        <taxon>Vertebrata</taxon>
        <taxon>Euteleostomi</taxon>
        <taxon>Actinopterygii</taxon>
        <taxon>Neopterygii</taxon>
        <taxon>Teleostei</taxon>
        <taxon>Ostariophysi</taxon>
        <taxon>Cypriniformes</taxon>
        <taxon>Leuciscidae</taxon>
        <taxon>Phoxininae</taxon>
        <taxon>Phoxinus</taxon>
    </lineage>
</organism>
<feature type="compositionally biased region" description="Basic and acidic residues" evidence="1">
    <location>
        <begin position="781"/>
        <end position="805"/>
    </location>
</feature>
<feature type="compositionally biased region" description="Polar residues" evidence="1">
    <location>
        <begin position="1425"/>
        <end position="1436"/>
    </location>
</feature>
<feature type="compositionally biased region" description="Basic and acidic residues" evidence="1">
    <location>
        <begin position="1613"/>
        <end position="1650"/>
    </location>
</feature>
<feature type="region of interest" description="Disordered" evidence="1">
    <location>
        <begin position="461"/>
        <end position="483"/>
    </location>
</feature>
<reference evidence="3 4" key="1">
    <citation type="submission" date="2024-02" db="EMBL/GenBank/DDBJ databases">
        <title>Chromosome-level genome assembly of the Eurasian Minnow (Phoxinus phoxinus).</title>
        <authorList>
            <person name="Oriowo T.O."/>
            <person name="Martin S."/>
            <person name="Stange M."/>
            <person name="Chrysostomakis Y."/>
            <person name="Brown T."/>
            <person name="Winkler S."/>
            <person name="Kukowka S."/>
            <person name="Myers E.W."/>
            <person name="Bohne A."/>
        </authorList>
    </citation>
    <scope>NUCLEOTIDE SEQUENCE [LARGE SCALE GENOMIC DNA]</scope>
    <source>
        <strain evidence="3">ZFMK-TIS-60720</strain>
        <tissue evidence="3">Whole Organism</tissue>
    </source>
</reference>
<feature type="compositionally biased region" description="Basic and acidic residues" evidence="1">
    <location>
        <begin position="1187"/>
        <end position="1197"/>
    </location>
</feature>
<feature type="compositionally biased region" description="Basic and acidic residues" evidence="1">
    <location>
        <begin position="1052"/>
        <end position="1086"/>
    </location>
</feature>
<feature type="compositionally biased region" description="Polar residues" evidence="1">
    <location>
        <begin position="1544"/>
        <end position="1558"/>
    </location>
</feature>
<feature type="region of interest" description="Disordered" evidence="1">
    <location>
        <begin position="1410"/>
        <end position="1443"/>
    </location>
</feature>
<feature type="domain" description="DUF4585" evidence="2">
    <location>
        <begin position="1795"/>
        <end position="1862"/>
    </location>
</feature>
<keyword evidence="4" id="KW-1185">Reference proteome</keyword>
<feature type="region of interest" description="Disordered" evidence="1">
    <location>
        <begin position="777"/>
        <end position="805"/>
    </location>
</feature>
<feature type="compositionally biased region" description="Basic and acidic residues" evidence="1">
    <location>
        <begin position="1105"/>
        <end position="1121"/>
    </location>
</feature>
<feature type="compositionally biased region" description="Basic and acidic residues" evidence="1">
    <location>
        <begin position="987"/>
        <end position="1001"/>
    </location>
</feature>
<evidence type="ECO:0000313" key="4">
    <source>
        <dbReference type="Proteomes" id="UP001364617"/>
    </source>
</evidence>
<feature type="compositionally biased region" description="Basic and acidic residues" evidence="1">
    <location>
        <begin position="969"/>
        <end position="978"/>
    </location>
</feature>
<name>A0AAN9GY61_9TELE</name>
<accession>A0AAN9GY61</accession>
<feature type="compositionally biased region" description="Polar residues" evidence="1">
    <location>
        <begin position="643"/>
        <end position="664"/>
    </location>
</feature>
<protein>
    <recommendedName>
        <fullName evidence="2">DUF4585 domain-containing protein</fullName>
    </recommendedName>
</protein>
<feature type="region of interest" description="Disordered" evidence="1">
    <location>
        <begin position="279"/>
        <end position="360"/>
    </location>
</feature>